<dbReference type="GO" id="GO:0016114">
    <property type="term" value="P:terpenoid biosynthetic process"/>
    <property type="evidence" value="ECO:0007669"/>
    <property type="project" value="InterPro"/>
</dbReference>
<comment type="caution">
    <text evidence="6">The sequence shown here is derived from an EMBL/GenBank/DDBJ whole genome shotgun (WGS) entry which is preliminary data.</text>
</comment>
<organism evidence="6 7">
    <name type="scientific">Zingiber officinale</name>
    <name type="common">Ginger</name>
    <name type="synonym">Amomum zingiber</name>
    <dbReference type="NCBI Taxonomy" id="94328"/>
    <lineage>
        <taxon>Eukaryota</taxon>
        <taxon>Viridiplantae</taxon>
        <taxon>Streptophyta</taxon>
        <taxon>Embryophyta</taxon>
        <taxon>Tracheophyta</taxon>
        <taxon>Spermatophyta</taxon>
        <taxon>Magnoliopsida</taxon>
        <taxon>Liliopsida</taxon>
        <taxon>Zingiberales</taxon>
        <taxon>Zingiberaceae</taxon>
        <taxon>Zingiber</taxon>
    </lineage>
</organism>
<dbReference type="GO" id="GO:0000287">
    <property type="term" value="F:magnesium ion binding"/>
    <property type="evidence" value="ECO:0007669"/>
    <property type="project" value="InterPro"/>
</dbReference>
<gene>
    <name evidence="6" type="ORF">ZIOFF_072250</name>
</gene>
<feature type="domain" description="Terpene synthase N-terminal" evidence="4">
    <location>
        <begin position="330"/>
        <end position="490"/>
    </location>
</feature>
<keyword evidence="7" id="KW-1185">Reference proteome</keyword>
<name>A0A8J5EUS3_ZINOF</name>
<comment type="cofactor">
    <cofactor evidence="1">
        <name>Mg(2+)</name>
        <dbReference type="ChEBI" id="CHEBI:18420"/>
    </cofactor>
</comment>
<evidence type="ECO:0000313" key="7">
    <source>
        <dbReference type="Proteomes" id="UP000734854"/>
    </source>
</evidence>
<evidence type="ECO:0000256" key="1">
    <source>
        <dbReference type="ARBA" id="ARBA00001946"/>
    </source>
</evidence>
<dbReference type="Gene3D" id="1.10.600.10">
    <property type="entry name" value="Farnesyl Diphosphate Synthase"/>
    <property type="match status" value="1"/>
</dbReference>
<reference evidence="6 7" key="1">
    <citation type="submission" date="2020-08" db="EMBL/GenBank/DDBJ databases">
        <title>Plant Genome Project.</title>
        <authorList>
            <person name="Zhang R.-G."/>
        </authorList>
    </citation>
    <scope>NUCLEOTIDE SEQUENCE [LARGE SCALE GENOMIC DNA]</scope>
    <source>
        <tissue evidence="6">Rhizome</tissue>
    </source>
</reference>
<evidence type="ECO:0000259" key="5">
    <source>
        <dbReference type="Pfam" id="PF03936"/>
    </source>
</evidence>
<dbReference type="EMBL" id="JACMSC010000021">
    <property type="protein sequence ID" value="KAG6471149.1"/>
    <property type="molecule type" value="Genomic_DNA"/>
</dbReference>
<dbReference type="Pfam" id="PF03936">
    <property type="entry name" value="Terpene_synth_C"/>
    <property type="match status" value="1"/>
</dbReference>
<dbReference type="SUPFAM" id="SSF48576">
    <property type="entry name" value="Terpenoid synthases"/>
    <property type="match status" value="1"/>
</dbReference>
<evidence type="ECO:0000259" key="4">
    <source>
        <dbReference type="Pfam" id="PF01397"/>
    </source>
</evidence>
<dbReference type="GO" id="GO:0010333">
    <property type="term" value="F:terpene synthase activity"/>
    <property type="evidence" value="ECO:0007669"/>
    <property type="project" value="InterPro"/>
</dbReference>
<keyword evidence="3" id="KW-0460">Magnesium</keyword>
<dbReference type="PANTHER" id="PTHR31225:SF252">
    <property type="entry name" value="TERPENE SYNTHASE 12-RELATED"/>
    <property type="match status" value="1"/>
</dbReference>
<keyword evidence="2" id="KW-0479">Metal-binding</keyword>
<feature type="domain" description="Terpene synthase metal-binding" evidence="5">
    <location>
        <begin position="523"/>
        <end position="692"/>
    </location>
</feature>
<sequence>MVFRSADMVWRSANLFYLSGLPLCRPALQLWSFALQTCPAALVFRTTALVYCSGLSLCRLALPLYRPALAFCPADMVFRTATLGSAALVYRSADLPCRSTGLSWSFALLTWSSALLTWSSTLLVFRSADLISPVVPFYRPGLPLSDLVWRSADLLYLSSLPLCRPTLQLWSSALQTCPAALVFRTAALVCRSADLPLPLCRLAPAARRPTLVFCPAALVFRTIALVCCFGLPLCRPALPLCRPALVFCSTDMVFRSADLVFHSADLVFRSALYRNEPLLAALDYPLSFGDLRWPRRFFPSSRRHQAVALPSTHPMPRGRAISISVDDVEEADEDDQAERIKLLKNQTSKLMEAKKGQLEEQLQLIDHLQQLGVAYHFKDEIKDTLRVFYASFEDIGSQLKDNLHASSLLFRLLRENGFSVSEDEKGQFEDRLHSQAQGLLSLYEASYLEKDGEELLHEAREFATKHLKSLLEEEGSLKPGLIREQVAHALELPLNRRFQRLHTKWFIGAWQRDPAMDPALLLLAKWDVNAIDKLPEYMKLCFLAVFNTVNGAGYEVMRNKGVDIIPYLKRAWAELCKMYMREARWYHAGYTPTLDEYLDGAWISISGALILSTAYCMGKDLTKEDLDKFSTYPSIVRPSCMLLRLHDDFGTATDELARGDVQKAVQCCMHERKVPEAVAHEHIKQVMEAKWRLLNGNRVATSSFEEYFQNVAINLPRAGQFFYGKGDDGYTNSNGETQKQVMSLLIEPLQL</sequence>
<dbReference type="InterPro" id="IPR036965">
    <property type="entry name" value="Terpene_synth_N_sf"/>
</dbReference>
<dbReference type="InterPro" id="IPR008930">
    <property type="entry name" value="Terpenoid_cyclase/PrenylTrfase"/>
</dbReference>
<dbReference type="AlphaFoldDB" id="A0A8J5EUS3"/>
<evidence type="ECO:0000256" key="3">
    <source>
        <dbReference type="ARBA" id="ARBA00022842"/>
    </source>
</evidence>
<dbReference type="PANTHER" id="PTHR31225">
    <property type="entry name" value="OS04G0344100 PROTEIN-RELATED"/>
    <property type="match status" value="1"/>
</dbReference>
<dbReference type="InterPro" id="IPR005630">
    <property type="entry name" value="Terpene_synthase_metal-bd"/>
</dbReference>
<dbReference type="InterPro" id="IPR008949">
    <property type="entry name" value="Isoprenoid_synthase_dom_sf"/>
</dbReference>
<accession>A0A8J5EUS3</accession>
<dbReference type="Proteomes" id="UP000734854">
    <property type="component" value="Unassembled WGS sequence"/>
</dbReference>
<evidence type="ECO:0000313" key="6">
    <source>
        <dbReference type="EMBL" id="KAG6471149.1"/>
    </source>
</evidence>
<protein>
    <submittedName>
        <fullName evidence="6">Uncharacterized protein</fullName>
    </submittedName>
</protein>
<proteinExistence type="predicted"/>
<dbReference type="SUPFAM" id="SSF48239">
    <property type="entry name" value="Terpenoid cyclases/Protein prenyltransferases"/>
    <property type="match status" value="1"/>
</dbReference>
<evidence type="ECO:0000256" key="2">
    <source>
        <dbReference type="ARBA" id="ARBA00022723"/>
    </source>
</evidence>
<dbReference type="Pfam" id="PF01397">
    <property type="entry name" value="Terpene_synth"/>
    <property type="match status" value="1"/>
</dbReference>
<dbReference type="InterPro" id="IPR050148">
    <property type="entry name" value="Terpene_synthase-like"/>
</dbReference>
<dbReference type="Gene3D" id="1.50.10.130">
    <property type="entry name" value="Terpene synthase, N-terminal domain"/>
    <property type="match status" value="1"/>
</dbReference>
<dbReference type="InterPro" id="IPR001906">
    <property type="entry name" value="Terpene_synth_N"/>
</dbReference>